<dbReference type="SUPFAM" id="SSF48726">
    <property type="entry name" value="Immunoglobulin"/>
    <property type="match status" value="4"/>
</dbReference>
<keyword evidence="1 5" id="KW-0732">Signal</keyword>
<evidence type="ECO:0000256" key="2">
    <source>
        <dbReference type="ARBA" id="ARBA00023157"/>
    </source>
</evidence>
<organism evidence="7 8">
    <name type="scientific">Sparus aurata</name>
    <name type="common">Gilthead sea bream</name>
    <dbReference type="NCBI Taxonomy" id="8175"/>
    <lineage>
        <taxon>Eukaryota</taxon>
        <taxon>Metazoa</taxon>
        <taxon>Chordata</taxon>
        <taxon>Craniata</taxon>
        <taxon>Vertebrata</taxon>
        <taxon>Euteleostomi</taxon>
        <taxon>Actinopterygii</taxon>
        <taxon>Neopterygii</taxon>
        <taxon>Teleostei</taxon>
        <taxon>Neoteleostei</taxon>
        <taxon>Acanthomorphata</taxon>
        <taxon>Eupercaria</taxon>
        <taxon>Spariformes</taxon>
        <taxon>Sparidae</taxon>
        <taxon>Sparus</taxon>
    </lineage>
</organism>
<feature type="chain" id="PRO_5025391223" evidence="5">
    <location>
        <begin position="21"/>
        <end position="536"/>
    </location>
</feature>
<dbReference type="InterPro" id="IPR013106">
    <property type="entry name" value="Ig_V-set"/>
</dbReference>
<feature type="domain" description="Ig-like" evidence="6">
    <location>
        <begin position="322"/>
        <end position="413"/>
    </location>
</feature>
<dbReference type="SMART" id="SM00409">
    <property type="entry name" value="IG"/>
    <property type="match status" value="4"/>
</dbReference>
<evidence type="ECO:0000313" key="7">
    <source>
        <dbReference type="Ensembl" id="ENSSAUP00010050113.1"/>
    </source>
</evidence>
<reference evidence="7" key="3">
    <citation type="submission" date="2025-09" db="UniProtKB">
        <authorList>
            <consortium name="Ensembl"/>
        </authorList>
    </citation>
    <scope>IDENTIFICATION</scope>
</reference>
<dbReference type="FunCoup" id="A0A671XG23">
    <property type="interactions" value="1032"/>
</dbReference>
<feature type="signal peptide" evidence="5">
    <location>
        <begin position="1"/>
        <end position="20"/>
    </location>
</feature>
<evidence type="ECO:0000259" key="6">
    <source>
        <dbReference type="PROSITE" id="PS50835"/>
    </source>
</evidence>
<feature type="compositionally biased region" description="Acidic residues" evidence="3">
    <location>
        <begin position="520"/>
        <end position="536"/>
    </location>
</feature>
<reference evidence="7" key="2">
    <citation type="submission" date="2025-08" db="UniProtKB">
        <authorList>
            <consortium name="Ensembl"/>
        </authorList>
    </citation>
    <scope>IDENTIFICATION</scope>
</reference>
<evidence type="ECO:0000256" key="5">
    <source>
        <dbReference type="SAM" id="SignalP"/>
    </source>
</evidence>
<feature type="domain" description="Ig-like" evidence="6">
    <location>
        <begin position="131"/>
        <end position="213"/>
    </location>
</feature>
<feature type="region of interest" description="Disordered" evidence="3">
    <location>
        <begin position="504"/>
        <end position="536"/>
    </location>
</feature>
<name>A0A671XG23_SPAAU</name>
<dbReference type="AlphaFoldDB" id="A0A671XG23"/>
<dbReference type="InterPro" id="IPR050958">
    <property type="entry name" value="Cell_Adh-Cytoskel_Orgn"/>
</dbReference>
<dbReference type="Pfam" id="PF13927">
    <property type="entry name" value="Ig_3"/>
    <property type="match status" value="1"/>
</dbReference>
<evidence type="ECO:0000256" key="1">
    <source>
        <dbReference type="ARBA" id="ARBA00022729"/>
    </source>
</evidence>
<evidence type="ECO:0000256" key="3">
    <source>
        <dbReference type="SAM" id="MobiDB-lite"/>
    </source>
</evidence>
<accession>A0A671XG23</accession>
<keyword evidence="2" id="KW-1015">Disulfide bond</keyword>
<dbReference type="OMA" id="HPMISTE"/>
<dbReference type="RefSeq" id="XP_030273301.1">
    <property type="nucleotide sequence ID" value="XM_030417441.1"/>
</dbReference>
<keyword evidence="4" id="KW-0812">Transmembrane</keyword>
<keyword evidence="8" id="KW-1185">Reference proteome</keyword>
<dbReference type="Pfam" id="PF07686">
    <property type="entry name" value="V-set"/>
    <property type="match status" value="1"/>
</dbReference>
<feature type="transmembrane region" description="Helical" evidence="4">
    <location>
        <begin position="419"/>
        <end position="441"/>
    </location>
</feature>
<sequence length="536" mass="57888">MKIVATVALLQLCFSATVSGNGSTETTLTAAPGDIALLPCYTDGTVTPTVTTWIKNGREIITGGGAEPTPAPSGQRFTVLHDGSLNIRLVVPGDEGSYLCNSTLPGNFTFHARVQLQVTSGPEDLSASIGPATALSNGTLIAYKGSTVTFNCSGAAYPSVQLTWAFRGASFSNESLVSTSGSLLKFRMEDIQPSAQGVYSCRAQNTLTHQTLNKSTELLVYYVPDRHPECMWAPAQDPSQFQFDCTWFGAYPTPTLRWGEDEDEGEQGANWKGRVYSTEETDSLSLTLNRSMLSDGQTLRCMVKHLALASGKEKSCSFTLKPPYPEGEPLVTAQEDTSITLICSEAVSIPPANTTWRKGLQQEDIIPGSKYVLSEEGPVLKLTILNISKDDEGVYFCRSENPLAVRELEVYLTVRTSSAYTGAIIGIFIAALIVGSAAIVAKTVYSSRHRICLGGGFGQVEEDRGDVLSLVESDDEQIFQDTVPRLPPITNGCHTTLVQIHRIPSSDHEDAETAETSPEQQEETVQTEEPADLVTF</sequence>
<dbReference type="GO" id="GO:0007156">
    <property type="term" value="P:homophilic cell adhesion via plasma membrane adhesion molecules"/>
    <property type="evidence" value="ECO:0007669"/>
    <property type="project" value="TreeGrafter"/>
</dbReference>
<dbReference type="PROSITE" id="PS50835">
    <property type="entry name" value="IG_LIKE"/>
    <property type="match status" value="4"/>
</dbReference>
<dbReference type="InterPro" id="IPR003598">
    <property type="entry name" value="Ig_sub2"/>
</dbReference>
<proteinExistence type="predicted"/>
<dbReference type="InterPro" id="IPR013783">
    <property type="entry name" value="Ig-like_fold"/>
</dbReference>
<dbReference type="Pfam" id="PF07679">
    <property type="entry name" value="I-set"/>
    <property type="match status" value="1"/>
</dbReference>
<feature type="domain" description="Ig-like" evidence="6">
    <location>
        <begin position="228"/>
        <end position="319"/>
    </location>
</feature>
<keyword evidence="4" id="KW-1133">Transmembrane helix</keyword>
<dbReference type="InParanoid" id="A0A671XG23"/>
<dbReference type="InterPro" id="IPR013098">
    <property type="entry name" value="Ig_I-set"/>
</dbReference>
<protein>
    <submittedName>
        <fullName evidence="7">V-set and immunoglobulin domain containing 10</fullName>
    </submittedName>
</protein>
<dbReference type="GeneID" id="115581908"/>
<dbReference type="InterPro" id="IPR036179">
    <property type="entry name" value="Ig-like_dom_sf"/>
</dbReference>
<dbReference type="Ensembl" id="ENSSAUT00010052712.1">
    <property type="protein sequence ID" value="ENSSAUP00010050113.1"/>
    <property type="gene ID" value="ENSSAUG00010020898.1"/>
</dbReference>
<dbReference type="GO" id="GO:0005886">
    <property type="term" value="C:plasma membrane"/>
    <property type="evidence" value="ECO:0007669"/>
    <property type="project" value="TreeGrafter"/>
</dbReference>
<dbReference type="Gene3D" id="2.60.40.10">
    <property type="entry name" value="Immunoglobulins"/>
    <property type="match status" value="4"/>
</dbReference>
<reference evidence="7" key="1">
    <citation type="submission" date="2021-04" db="EMBL/GenBank/DDBJ databases">
        <authorList>
            <consortium name="Wellcome Sanger Institute Data Sharing"/>
        </authorList>
    </citation>
    <scope>NUCLEOTIDE SEQUENCE [LARGE SCALE GENOMIC DNA]</scope>
</reference>
<evidence type="ECO:0000256" key="4">
    <source>
        <dbReference type="SAM" id="Phobius"/>
    </source>
</evidence>
<feature type="domain" description="Ig-like" evidence="6">
    <location>
        <begin position="5"/>
        <end position="100"/>
    </location>
</feature>
<gene>
    <name evidence="7" type="primary">VSIG10</name>
</gene>
<dbReference type="InterPro" id="IPR003599">
    <property type="entry name" value="Ig_sub"/>
</dbReference>
<evidence type="ECO:0000313" key="8">
    <source>
        <dbReference type="Proteomes" id="UP000472265"/>
    </source>
</evidence>
<dbReference type="Proteomes" id="UP000472265">
    <property type="component" value="Chromosome 5"/>
</dbReference>
<keyword evidence="4" id="KW-0472">Membrane</keyword>
<dbReference type="OrthoDB" id="9043395at2759"/>
<dbReference type="PANTHER" id="PTHR45080:SF8">
    <property type="entry name" value="IG-LIKE DOMAIN-CONTAINING PROTEIN"/>
    <property type="match status" value="1"/>
</dbReference>
<dbReference type="SMART" id="SM00408">
    <property type="entry name" value="IGc2"/>
    <property type="match status" value="3"/>
</dbReference>
<dbReference type="GeneTree" id="ENSGT00940000159876"/>
<dbReference type="InterPro" id="IPR007110">
    <property type="entry name" value="Ig-like_dom"/>
</dbReference>
<dbReference type="PANTHER" id="PTHR45080">
    <property type="entry name" value="CONTACTIN 5"/>
    <property type="match status" value="1"/>
</dbReference>